<sequence>MISGSLFPLADSYCNAFSKSSMIWLTWIGFGLYCDWFGDRPLGHNLTSLHFSLFPKYRLI</sequence>
<proteinExistence type="predicted"/>
<reference evidence="2" key="1">
    <citation type="journal article" date="2020" name="Nat. Commun.">
        <title>Genome sequence of the cluster root forming white lupin.</title>
        <authorList>
            <person name="Hufnagel B."/>
            <person name="Marques A."/>
            <person name="Soriano A."/>
            <person name="Marques L."/>
            <person name="Divol F."/>
            <person name="Doumas P."/>
            <person name="Sallet E."/>
            <person name="Mancinotti D."/>
            <person name="Carrere S."/>
            <person name="Marande W."/>
            <person name="Arribat S."/>
            <person name="Keller J."/>
            <person name="Huneau C."/>
            <person name="Blein T."/>
            <person name="Aime D."/>
            <person name="Laguerre M."/>
            <person name="Taylor J."/>
            <person name="Schubert V."/>
            <person name="Nelson M."/>
            <person name="Geu-Flores F."/>
            <person name="Crespi M."/>
            <person name="Gallardo-Guerrero K."/>
            <person name="Delaux P.-M."/>
            <person name="Salse J."/>
            <person name="Berges H."/>
            <person name="Guyot R."/>
            <person name="Gouzy J."/>
            <person name="Peret B."/>
        </authorList>
    </citation>
    <scope>NUCLEOTIDE SEQUENCE [LARGE SCALE GENOMIC DNA]</scope>
    <source>
        <strain evidence="2">cv. Amiga</strain>
    </source>
</reference>
<name>A0A6A4MIB5_LUPAL</name>
<organism evidence="1 2">
    <name type="scientific">Lupinus albus</name>
    <name type="common">White lupine</name>
    <name type="synonym">Lupinus termis</name>
    <dbReference type="NCBI Taxonomy" id="3870"/>
    <lineage>
        <taxon>Eukaryota</taxon>
        <taxon>Viridiplantae</taxon>
        <taxon>Streptophyta</taxon>
        <taxon>Embryophyta</taxon>
        <taxon>Tracheophyta</taxon>
        <taxon>Spermatophyta</taxon>
        <taxon>Magnoliopsida</taxon>
        <taxon>eudicotyledons</taxon>
        <taxon>Gunneridae</taxon>
        <taxon>Pentapetalae</taxon>
        <taxon>rosids</taxon>
        <taxon>fabids</taxon>
        <taxon>Fabales</taxon>
        <taxon>Fabaceae</taxon>
        <taxon>Papilionoideae</taxon>
        <taxon>50 kb inversion clade</taxon>
        <taxon>genistoids sensu lato</taxon>
        <taxon>core genistoids</taxon>
        <taxon>Genisteae</taxon>
        <taxon>Lupinus</taxon>
    </lineage>
</organism>
<protein>
    <submittedName>
        <fullName evidence="1">Uncharacterized protein</fullName>
    </submittedName>
</protein>
<evidence type="ECO:0000313" key="1">
    <source>
        <dbReference type="EMBL" id="KAE9584156.1"/>
    </source>
</evidence>
<dbReference type="Proteomes" id="UP000447434">
    <property type="component" value="Unassembled WGS sequence"/>
</dbReference>
<evidence type="ECO:0000313" key="2">
    <source>
        <dbReference type="Proteomes" id="UP000447434"/>
    </source>
</evidence>
<accession>A0A6A4MIB5</accession>
<keyword evidence="2" id="KW-1185">Reference proteome</keyword>
<comment type="caution">
    <text evidence="1">The sequence shown here is derived from an EMBL/GenBank/DDBJ whole genome shotgun (WGS) entry which is preliminary data.</text>
</comment>
<dbReference type="AlphaFoldDB" id="A0A6A4MIB5"/>
<dbReference type="EMBL" id="WOCE01000067">
    <property type="protein sequence ID" value="KAE9584156.1"/>
    <property type="molecule type" value="Genomic_DNA"/>
</dbReference>
<gene>
    <name evidence="1" type="ORF">Lalb_Chr00c42g0412551</name>
</gene>